<dbReference type="RefSeq" id="XP_065956683.1">
    <property type="nucleotide sequence ID" value="XM_066101600.1"/>
</dbReference>
<accession>A0A7T6XLR8</accession>
<organism evidence="2 3">
    <name type="scientific">Penicillium digitatum</name>
    <name type="common">Green mold</name>
    <dbReference type="NCBI Taxonomy" id="36651"/>
    <lineage>
        <taxon>Eukaryota</taxon>
        <taxon>Fungi</taxon>
        <taxon>Dikarya</taxon>
        <taxon>Ascomycota</taxon>
        <taxon>Pezizomycotina</taxon>
        <taxon>Eurotiomycetes</taxon>
        <taxon>Eurotiomycetidae</taxon>
        <taxon>Eurotiales</taxon>
        <taxon>Aspergillaceae</taxon>
        <taxon>Penicillium</taxon>
    </lineage>
</organism>
<feature type="transmembrane region" description="Helical" evidence="1">
    <location>
        <begin position="35"/>
        <end position="58"/>
    </location>
</feature>
<reference evidence="2 3" key="1">
    <citation type="submission" date="2020-08" db="EMBL/GenBank/DDBJ databases">
        <title>The completed genome sequence of the pathogenic ascomycete fungus Penicillium digitatum.</title>
        <authorList>
            <person name="Wang M."/>
        </authorList>
    </citation>
    <scope>NUCLEOTIDE SEQUENCE [LARGE SCALE GENOMIC DNA]</scope>
    <source>
        <strain evidence="2 3">PdW03</strain>
    </source>
</reference>
<name>A0A7T6XLR8_PENDI</name>
<evidence type="ECO:0000313" key="3">
    <source>
        <dbReference type="Proteomes" id="UP000595662"/>
    </source>
</evidence>
<keyword evidence="1" id="KW-0812">Transmembrane</keyword>
<evidence type="ECO:0000313" key="2">
    <source>
        <dbReference type="EMBL" id="QQK43337.1"/>
    </source>
</evidence>
<keyword evidence="1" id="KW-1133">Transmembrane helix</keyword>
<dbReference type="GeneID" id="90952944"/>
<protein>
    <submittedName>
        <fullName evidence="2">Uncharacterized protein</fullName>
    </submittedName>
</protein>
<dbReference type="AlphaFoldDB" id="A0A7T6XLR8"/>
<evidence type="ECO:0000256" key="1">
    <source>
        <dbReference type="SAM" id="Phobius"/>
    </source>
</evidence>
<gene>
    <name evidence="2" type="ORF">Pdw03_7238</name>
</gene>
<proteinExistence type="predicted"/>
<keyword evidence="1" id="KW-0472">Membrane</keyword>
<dbReference type="EMBL" id="CP060775">
    <property type="protein sequence ID" value="QQK43337.1"/>
    <property type="molecule type" value="Genomic_DNA"/>
</dbReference>
<dbReference type="Proteomes" id="UP000595662">
    <property type="component" value="Chromosome 2"/>
</dbReference>
<sequence>MLDRDIAGMYIMSPQTSNGYFAPSYFVLRRTLLPYFRVCPSFIPLSLIDCFILFYTWLPKLTYRKSSLFTDVEGNTFDSTPLALVSSRSTG</sequence>